<sequence>MPLVEDARTRLRRGGRLLVKEAGAFGVVGAACFVLDLLLFQLLYAGAGTGAVTARLISALVSMTAAFVGHRYWSFAHRARTGIGREYGLFFLVNGATMSLGVAAVAVTVHGFAVEGVLALQAVNVGSIAVGTLIRFVAYRRWVFVAEGAPVAVARHERGGRGRPRPVSRGAGRRAEAAARSTVEA</sequence>
<evidence type="ECO:0000256" key="1">
    <source>
        <dbReference type="ARBA" id="ARBA00004141"/>
    </source>
</evidence>
<dbReference type="Pfam" id="PF04138">
    <property type="entry name" value="GtrA_DPMS_TM"/>
    <property type="match status" value="1"/>
</dbReference>
<dbReference type="STRING" id="1798228.SAMN05216574_101371"/>
<evidence type="ECO:0000256" key="2">
    <source>
        <dbReference type="ARBA" id="ARBA00009399"/>
    </source>
</evidence>
<comment type="subcellular location">
    <subcellularLocation>
        <location evidence="1">Membrane</location>
        <topology evidence="1">Multi-pass membrane protein</topology>
    </subcellularLocation>
</comment>
<keyword evidence="3 7" id="KW-0812">Transmembrane</keyword>
<evidence type="ECO:0000256" key="4">
    <source>
        <dbReference type="ARBA" id="ARBA00022989"/>
    </source>
</evidence>
<dbReference type="InterPro" id="IPR051401">
    <property type="entry name" value="GtrA_CellWall_Glycosyl"/>
</dbReference>
<keyword evidence="4 7" id="KW-1133">Transmembrane helix</keyword>
<evidence type="ECO:0000313" key="9">
    <source>
        <dbReference type="EMBL" id="SFD94227.1"/>
    </source>
</evidence>
<keyword evidence="5 7" id="KW-0472">Membrane</keyword>
<reference evidence="10" key="1">
    <citation type="submission" date="2016-10" db="EMBL/GenBank/DDBJ databases">
        <authorList>
            <person name="Varghese N."/>
            <person name="Submissions S."/>
        </authorList>
    </citation>
    <scope>NUCLEOTIDE SEQUENCE [LARGE SCALE GENOMIC DNA]</scope>
    <source>
        <strain evidence="10">DSM 46838</strain>
    </source>
</reference>
<dbReference type="PANTHER" id="PTHR38459:SF1">
    <property type="entry name" value="PROPHAGE BACTOPRENOL-LINKED GLUCOSE TRANSLOCASE HOMOLOG"/>
    <property type="match status" value="1"/>
</dbReference>
<feature type="transmembrane region" description="Helical" evidence="7">
    <location>
        <begin position="50"/>
        <end position="68"/>
    </location>
</feature>
<proteinExistence type="inferred from homology"/>
<keyword evidence="10" id="KW-1185">Reference proteome</keyword>
<feature type="transmembrane region" description="Helical" evidence="7">
    <location>
        <begin position="118"/>
        <end position="138"/>
    </location>
</feature>
<evidence type="ECO:0000256" key="3">
    <source>
        <dbReference type="ARBA" id="ARBA00022692"/>
    </source>
</evidence>
<dbReference type="PANTHER" id="PTHR38459">
    <property type="entry name" value="PROPHAGE BACTOPRENOL-LINKED GLUCOSE TRANSLOCASE HOMOLOG"/>
    <property type="match status" value="1"/>
</dbReference>
<accession>A0A1I1WGF6</accession>
<evidence type="ECO:0000313" key="10">
    <source>
        <dbReference type="Proteomes" id="UP000198589"/>
    </source>
</evidence>
<dbReference type="AlphaFoldDB" id="A0A1I1WGF6"/>
<comment type="similarity">
    <text evidence="2">Belongs to the GtrA family.</text>
</comment>
<evidence type="ECO:0000256" key="6">
    <source>
        <dbReference type="SAM" id="MobiDB-lite"/>
    </source>
</evidence>
<feature type="transmembrane region" description="Helical" evidence="7">
    <location>
        <begin position="89"/>
        <end position="112"/>
    </location>
</feature>
<dbReference type="InterPro" id="IPR007267">
    <property type="entry name" value="GtrA_DPMS_TM"/>
</dbReference>
<feature type="transmembrane region" description="Helical" evidence="7">
    <location>
        <begin position="21"/>
        <end position="44"/>
    </location>
</feature>
<dbReference type="GO" id="GO:0005886">
    <property type="term" value="C:plasma membrane"/>
    <property type="evidence" value="ECO:0007669"/>
    <property type="project" value="TreeGrafter"/>
</dbReference>
<evidence type="ECO:0000256" key="7">
    <source>
        <dbReference type="SAM" id="Phobius"/>
    </source>
</evidence>
<dbReference type="GO" id="GO:0000271">
    <property type="term" value="P:polysaccharide biosynthetic process"/>
    <property type="evidence" value="ECO:0007669"/>
    <property type="project" value="InterPro"/>
</dbReference>
<name>A0A1I1WGF6_9ACTN</name>
<dbReference type="Proteomes" id="UP000198589">
    <property type="component" value="Unassembled WGS sequence"/>
</dbReference>
<gene>
    <name evidence="9" type="ORF">SAMN05216574_101371</name>
</gene>
<evidence type="ECO:0000259" key="8">
    <source>
        <dbReference type="Pfam" id="PF04138"/>
    </source>
</evidence>
<dbReference type="RefSeq" id="WP_254790461.1">
    <property type="nucleotide sequence ID" value="NZ_FOND01000001.1"/>
</dbReference>
<feature type="domain" description="GtrA/DPMS transmembrane" evidence="8">
    <location>
        <begin position="25"/>
        <end position="144"/>
    </location>
</feature>
<evidence type="ECO:0000256" key="5">
    <source>
        <dbReference type="ARBA" id="ARBA00023136"/>
    </source>
</evidence>
<organism evidence="9 10">
    <name type="scientific">Blastococcus tunisiensis</name>
    <dbReference type="NCBI Taxonomy" id="1798228"/>
    <lineage>
        <taxon>Bacteria</taxon>
        <taxon>Bacillati</taxon>
        <taxon>Actinomycetota</taxon>
        <taxon>Actinomycetes</taxon>
        <taxon>Geodermatophilales</taxon>
        <taxon>Geodermatophilaceae</taxon>
        <taxon>Blastococcus</taxon>
    </lineage>
</organism>
<feature type="region of interest" description="Disordered" evidence="6">
    <location>
        <begin position="157"/>
        <end position="185"/>
    </location>
</feature>
<protein>
    <submittedName>
        <fullName evidence="9">Putative flippase GtrA (Transmembrane translocase of bactoprenol-linked glucose)</fullName>
    </submittedName>
</protein>
<dbReference type="EMBL" id="FOND01000001">
    <property type="protein sequence ID" value="SFD94227.1"/>
    <property type="molecule type" value="Genomic_DNA"/>
</dbReference>